<organism evidence="13 14">
    <name type="scientific">Flavobacterium cellulosilyticum</name>
    <dbReference type="NCBI Taxonomy" id="2541731"/>
    <lineage>
        <taxon>Bacteria</taxon>
        <taxon>Pseudomonadati</taxon>
        <taxon>Bacteroidota</taxon>
        <taxon>Flavobacteriia</taxon>
        <taxon>Flavobacteriales</taxon>
        <taxon>Flavobacteriaceae</taxon>
        <taxon>Flavobacterium</taxon>
    </lineage>
</organism>
<dbReference type="OrthoDB" id="9768470at2"/>
<feature type="domain" description="TonB-dependent receptor plug" evidence="12">
    <location>
        <begin position="130"/>
        <end position="226"/>
    </location>
</feature>
<keyword evidence="10" id="KW-0732">Signal</keyword>
<dbReference type="InterPro" id="IPR039426">
    <property type="entry name" value="TonB-dep_rcpt-like"/>
</dbReference>
<dbReference type="Gene3D" id="2.60.40.1120">
    <property type="entry name" value="Carboxypeptidase-like, regulatory domain"/>
    <property type="match status" value="1"/>
</dbReference>
<evidence type="ECO:0000256" key="8">
    <source>
        <dbReference type="PROSITE-ProRule" id="PRU01360"/>
    </source>
</evidence>
<feature type="signal peptide" evidence="10">
    <location>
        <begin position="1"/>
        <end position="20"/>
    </location>
</feature>
<evidence type="ECO:0000313" key="13">
    <source>
        <dbReference type="EMBL" id="TDD99282.1"/>
    </source>
</evidence>
<dbReference type="Gene3D" id="2.170.130.10">
    <property type="entry name" value="TonB-dependent receptor, plug domain"/>
    <property type="match status" value="1"/>
</dbReference>
<dbReference type="AlphaFoldDB" id="A0A4R5CNZ5"/>
<evidence type="ECO:0000256" key="10">
    <source>
        <dbReference type="SAM" id="SignalP"/>
    </source>
</evidence>
<dbReference type="InterPro" id="IPR000531">
    <property type="entry name" value="Beta-barrel_TonB"/>
</dbReference>
<accession>A0A4R5CNZ5</accession>
<evidence type="ECO:0000256" key="3">
    <source>
        <dbReference type="ARBA" id="ARBA00022452"/>
    </source>
</evidence>
<evidence type="ECO:0000256" key="9">
    <source>
        <dbReference type="RuleBase" id="RU003357"/>
    </source>
</evidence>
<dbReference type="Pfam" id="PF00593">
    <property type="entry name" value="TonB_dep_Rec_b-barrel"/>
    <property type="match status" value="1"/>
</dbReference>
<dbReference type="SUPFAM" id="SSF49464">
    <property type="entry name" value="Carboxypeptidase regulatory domain-like"/>
    <property type="match status" value="1"/>
</dbReference>
<comment type="caution">
    <text evidence="13">The sequence shown here is derived from an EMBL/GenBank/DDBJ whole genome shotgun (WGS) entry which is preliminary data.</text>
</comment>
<keyword evidence="3 8" id="KW-1134">Transmembrane beta strand</keyword>
<evidence type="ECO:0000256" key="6">
    <source>
        <dbReference type="ARBA" id="ARBA00023136"/>
    </source>
</evidence>
<dbReference type="Gene3D" id="2.40.170.20">
    <property type="entry name" value="TonB-dependent receptor, beta-barrel domain"/>
    <property type="match status" value="1"/>
</dbReference>
<evidence type="ECO:0000256" key="2">
    <source>
        <dbReference type="ARBA" id="ARBA00022448"/>
    </source>
</evidence>
<evidence type="ECO:0000256" key="1">
    <source>
        <dbReference type="ARBA" id="ARBA00004571"/>
    </source>
</evidence>
<evidence type="ECO:0000256" key="5">
    <source>
        <dbReference type="ARBA" id="ARBA00023077"/>
    </source>
</evidence>
<dbReference type="Proteomes" id="UP000295479">
    <property type="component" value="Unassembled WGS sequence"/>
</dbReference>
<sequence>MKIRLFILALFINAICFSQNKGTITGTLTDKDAKNETLPFANVVIKGTKINTITDINGKYTLNADAGNYTIQFSFVGYDPLETLITVVEGKTLIVDKALGSGGYKLEDVIIKTNVNRSIETALLLEQRNAVEIKQAIGAQELSRKGVGDAAGAVAKTSGVSEQEGVKNVNVRGLGDRYNSTSLNGLPLPSEDPEYKNIALKFFSTNIIKNINVNKTFNASLYGDVAGANIDIASKELETQSVLNISVGSGYNSNTLNSIFKAPDGHSYFGFVGDKKNVPITDLNFYSFKTSFKPQSIKSTVNSNFSVAVGNKFNFENYKSLSFFAVLFSTSEFSFKEGKTGNINANGGIGQDLKYKKYNYNSTQSGLANVKYKFGSGKSISYNGLFIHDSNENMGDYTGFSVSINDNFDSGQKSFIRRQQTNNNILFSNQLLFDYKINEKLEANVSASYNKIDASEPDRKTNSYDYKDGNYILATNSSVLNNRYFSVLNEKDLAGKAELSYTFNPDAELIKKLNFGGNYRNTKREFDFTQINFDVPSNNVVIDINNPDAVFNQAGVNNTFKMKTARGDERVSNVFEPMYYTGKRDLYAAYAQLTYPINNKFTVQLGARYENINQKVEWDTNISSSVNTLTIDPSVIKKNYFLPSLIAKYTLSDKNAVRFAASQTYTMPQFKETAPFLYEEISFASFGNPDLKPSTNLNFDLKYDYYLSKNEIISLGGFYKKIKDPINRINVASASNELSYVNLGDAYATGFELEVRKTIFGFDDVNSSKRSNLTGGLNLSYLITNQKIIDNPNDRLTILPTHKSDKLEGASPLLINSDLSYNYKTGKSSLTSTIVLNYFYDKIYSIGTSTNENIVEKGVPTLDFVNKFEFIKNKLGINFSLKNILNPDFKLTKEYVNNGQVGQAEVGQYKKGVFTSLGIYWNL</sequence>
<reference evidence="13 14" key="1">
    <citation type="submission" date="2019-03" db="EMBL/GenBank/DDBJ databases">
        <title>Flavobacterium AR-3-4 sp. nov. isolated from arctic soil.</title>
        <authorList>
            <person name="Chaudhary D.K."/>
        </authorList>
    </citation>
    <scope>NUCLEOTIDE SEQUENCE [LARGE SCALE GENOMIC DNA]</scope>
    <source>
        <strain evidence="13 14">AR-3-4</strain>
    </source>
</reference>
<evidence type="ECO:0000256" key="4">
    <source>
        <dbReference type="ARBA" id="ARBA00022692"/>
    </source>
</evidence>
<dbReference type="InterPro" id="IPR036942">
    <property type="entry name" value="Beta-barrel_TonB_sf"/>
</dbReference>
<keyword evidence="13" id="KW-0675">Receptor</keyword>
<comment type="subcellular location">
    <subcellularLocation>
        <location evidence="1 8">Cell outer membrane</location>
        <topology evidence="1 8">Multi-pass membrane protein</topology>
    </subcellularLocation>
</comment>
<comment type="similarity">
    <text evidence="8 9">Belongs to the TonB-dependent receptor family.</text>
</comment>
<keyword evidence="4 8" id="KW-0812">Transmembrane</keyword>
<dbReference type="InterPro" id="IPR037066">
    <property type="entry name" value="Plug_dom_sf"/>
</dbReference>
<evidence type="ECO:0000259" key="12">
    <source>
        <dbReference type="Pfam" id="PF07715"/>
    </source>
</evidence>
<dbReference type="GO" id="GO:0009279">
    <property type="term" value="C:cell outer membrane"/>
    <property type="evidence" value="ECO:0007669"/>
    <property type="project" value="UniProtKB-SubCell"/>
</dbReference>
<gene>
    <name evidence="13" type="ORF">E0F76_00710</name>
</gene>
<dbReference type="PROSITE" id="PS52016">
    <property type="entry name" value="TONB_DEPENDENT_REC_3"/>
    <property type="match status" value="1"/>
</dbReference>
<evidence type="ECO:0000313" key="14">
    <source>
        <dbReference type="Proteomes" id="UP000295479"/>
    </source>
</evidence>
<feature type="domain" description="TonB-dependent receptor-like beta-barrel" evidence="11">
    <location>
        <begin position="403"/>
        <end position="840"/>
    </location>
</feature>
<dbReference type="Pfam" id="PF13715">
    <property type="entry name" value="CarbopepD_reg_2"/>
    <property type="match status" value="1"/>
</dbReference>
<keyword evidence="7 8" id="KW-0998">Cell outer membrane</keyword>
<dbReference type="PANTHER" id="PTHR40980:SF5">
    <property type="entry name" value="TONB-DEPENDENT RECEPTOR"/>
    <property type="match status" value="1"/>
</dbReference>
<keyword evidence="5 9" id="KW-0798">TonB box</keyword>
<evidence type="ECO:0000259" key="11">
    <source>
        <dbReference type="Pfam" id="PF00593"/>
    </source>
</evidence>
<protein>
    <submittedName>
        <fullName evidence="13">TonB-dependent receptor</fullName>
    </submittedName>
</protein>
<name>A0A4R5CNZ5_9FLAO</name>
<evidence type="ECO:0000256" key="7">
    <source>
        <dbReference type="ARBA" id="ARBA00023237"/>
    </source>
</evidence>
<keyword evidence="14" id="KW-1185">Reference proteome</keyword>
<feature type="chain" id="PRO_5020751268" evidence="10">
    <location>
        <begin position="21"/>
        <end position="923"/>
    </location>
</feature>
<proteinExistence type="inferred from homology"/>
<dbReference type="RefSeq" id="WP_132000422.1">
    <property type="nucleotide sequence ID" value="NZ_SMFK01000001.1"/>
</dbReference>
<keyword evidence="6 8" id="KW-0472">Membrane</keyword>
<dbReference type="EMBL" id="SMFK01000001">
    <property type="protein sequence ID" value="TDD99282.1"/>
    <property type="molecule type" value="Genomic_DNA"/>
</dbReference>
<dbReference type="InterPro" id="IPR008969">
    <property type="entry name" value="CarboxyPept-like_regulatory"/>
</dbReference>
<dbReference type="Pfam" id="PF07715">
    <property type="entry name" value="Plug"/>
    <property type="match status" value="1"/>
</dbReference>
<dbReference type="InterPro" id="IPR012910">
    <property type="entry name" value="Plug_dom"/>
</dbReference>
<dbReference type="SUPFAM" id="SSF56935">
    <property type="entry name" value="Porins"/>
    <property type="match status" value="1"/>
</dbReference>
<dbReference type="PANTHER" id="PTHR40980">
    <property type="entry name" value="PLUG DOMAIN-CONTAINING PROTEIN"/>
    <property type="match status" value="1"/>
</dbReference>
<keyword evidence="2 8" id="KW-0813">Transport</keyword>